<name>A0A3M6TTQ5_POCDA</name>
<organism evidence="3 4">
    <name type="scientific">Pocillopora damicornis</name>
    <name type="common">Cauliflower coral</name>
    <name type="synonym">Millepora damicornis</name>
    <dbReference type="NCBI Taxonomy" id="46731"/>
    <lineage>
        <taxon>Eukaryota</taxon>
        <taxon>Metazoa</taxon>
        <taxon>Cnidaria</taxon>
        <taxon>Anthozoa</taxon>
        <taxon>Hexacorallia</taxon>
        <taxon>Scleractinia</taxon>
        <taxon>Astrocoeniina</taxon>
        <taxon>Pocilloporidae</taxon>
        <taxon>Pocillopora</taxon>
    </lineage>
</organism>
<accession>A0A3M6TTQ5</accession>
<sequence length="142" mass="16038">MGLNSEAFLVVLILMSVFHLFELRMAAEISTSPPRQELSVGTAVNLTCMAQPRNIDAGYYDKWTEYIQWYDPQDKPAGHRCVQGIQIVLKHRCTLMSKNLTEEQLGSYTCEAGNGYRAHCRGKSVEIRPQGMQQEGEIEKNA</sequence>
<feature type="chain" id="PRO_5018235007" description="Ig-like domain-containing protein" evidence="1">
    <location>
        <begin position="27"/>
        <end position="142"/>
    </location>
</feature>
<proteinExistence type="predicted"/>
<dbReference type="InterPro" id="IPR036179">
    <property type="entry name" value="Ig-like_dom_sf"/>
</dbReference>
<feature type="domain" description="Ig-like" evidence="2">
    <location>
        <begin position="27"/>
        <end position="126"/>
    </location>
</feature>
<reference evidence="3 4" key="1">
    <citation type="journal article" date="2018" name="Sci. Rep.">
        <title>Comparative analysis of the Pocillopora damicornis genome highlights role of immune system in coral evolution.</title>
        <authorList>
            <person name="Cunning R."/>
            <person name="Bay R.A."/>
            <person name="Gillette P."/>
            <person name="Baker A.C."/>
            <person name="Traylor-Knowles N."/>
        </authorList>
    </citation>
    <scope>NUCLEOTIDE SEQUENCE [LARGE SCALE GENOMIC DNA]</scope>
    <source>
        <strain evidence="3">RSMAS</strain>
        <tissue evidence="3">Whole animal</tissue>
    </source>
</reference>
<comment type="caution">
    <text evidence="3">The sequence shown here is derived from an EMBL/GenBank/DDBJ whole genome shotgun (WGS) entry which is preliminary data.</text>
</comment>
<dbReference type="SUPFAM" id="SSF48726">
    <property type="entry name" value="Immunoglobulin"/>
    <property type="match status" value="1"/>
</dbReference>
<dbReference type="InterPro" id="IPR013783">
    <property type="entry name" value="Ig-like_fold"/>
</dbReference>
<dbReference type="InterPro" id="IPR007110">
    <property type="entry name" value="Ig-like_dom"/>
</dbReference>
<evidence type="ECO:0000256" key="1">
    <source>
        <dbReference type="SAM" id="SignalP"/>
    </source>
</evidence>
<protein>
    <recommendedName>
        <fullName evidence="2">Ig-like domain-containing protein</fullName>
    </recommendedName>
</protein>
<dbReference type="Proteomes" id="UP000275408">
    <property type="component" value="Unassembled WGS sequence"/>
</dbReference>
<dbReference type="EMBL" id="RCHS01002970">
    <property type="protein sequence ID" value="RMX44614.1"/>
    <property type="molecule type" value="Genomic_DNA"/>
</dbReference>
<dbReference type="OrthoDB" id="5983387at2759"/>
<gene>
    <name evidence="3" type="ORF">pdam_00002803</name>
</gene>
<dbReference type="AlphaFoldDB" id="A0A3M6TTQ5"/>
<evidence type="ECO:0000313" key="4">
    <source>
        <dbReference type="Proteomes" id="UP000275408"/>
    </source>
</evidence>
<dbReference type="PROSITE" id="PS50835">
    <property type="entry name" value="IG_LIKE"/>
    <property type="match status" value="1"/>
</dbReference>
<keyword evidence="1" id="KW-0732">Signal</keyword>
<dbReference type="Gene3D" id="2.60.40.10">
    <property type="entry name" value="Immunoglobulins"/>
    <property type="match status" value="1"/>
</dbReference>
<feature type="signal peptide" evidence="1">
    <location>
        <begin position="1"/>
        <end position="26"/>
    </location>
</feature>
<keyword evidence="4" id="KW-1185">Reference proteome</keyword>
<evidence type="ECO:0000259" key="2">
    <source>
        <dbReference type="PROSITE" id="PS50835"/>
    </source>
</evidence>
<dbReference type="InterPro" id="IPR003599">
    <property type="entry name" value="Ig_sub"/>
</dbReference>
<dbReference type="Pfam" id="PF13895">
    <property type="entry name" value="Ig_2"/>
    <property type="match status" value="1"/>
</dbReference>
<dbReference type="SMART" id="SM00409">
    <property type="entry name" value="IG"/>
    <property type="match status" value="1"/>
</dbReference>
<evidence type="ECO:0000313" key="3">
    <source>
        <dbReference type="EMBL" id="RMX44614.1"/>
    </source>
</evidence>